<gene>
    <name evidence="2" type="ORF">CGGC5_7066</name>
</gene>
<feature type="compositionally biased region" description="Basic and acidic residues" evidence="1">
    <location>
        <begin position="169"/>
        <end position="184"/>
    </location>
</feature>
<dbReference type="STRING" id="1213859.L2G4I0"/>
<protein>
    <submittedName>
        <fullName evidence="2">Uncharacterized protein</fullName>
    </submittedName>
</protein>
<organism evidence="2">
    <name type="scientific">Colletotrichum fructicola (strain Nara gc5)</name>
    <name type="common">Anthracnose fungus</name>
    <name type="synonym">Colletotrichum gloeosporioides (strain Nara gc5)</name>
    <dbReference type="NCBI Taxonomy" id="1213859"/>
    <lineage>
        <taxon>Eukaryota</taxon>
        <taxon>Fungi</taxon>
        <taxon>Dikarya</taxon>
        <taxon>Ascomycota</taxon>
        <taxon>Pezizomycotina</taxon>
        <taxon>Sordariomycetes</taxon>
        <taxon>Hypocreomycetidae</taxon>
        <taxon>Glomerellales</taxon>
        <taxon>Glomerellaceae</taxon>
        <taxon>Colletotrichum</taxon>
        <taxon>Colletotrichum gloeosporioides species complex</taxon>
    </lineage>
</organism>
<proteinExistence type="predicted"/>
<evidence type="ECO:0000256" key="1">
    <source>
        <dbReference type="SAM" id="MobiDB-lite"/>
    </source>
</evidence>
<dbReference type="HOGENOM" id="CLU_1277541_0_0_1"/>
<feature type="region of interest" description="Disordered" evidence="1">
    <location>
        <begin position="1"/>
        <end position="216"/>
    </location>
</feature>
<feature type="compositionally biased region" description="Acidic residues" evidence="1">
    <location>
        <begin position="40"/>
        <end position="54"/>
    </location>
</feature>
<reference evidence="2" key="1">
    <citation type="submission" date="2012-08" db="EMBL/GenBank/DDBJ databases">
        <title>Genome analysis of Colletotrichum orbiculare and Colletotrichum fructicola.</title>
        <authorList>
            <person name="Gan P.H.P."/>
            <person name="Ikeda K."/>
            <person name="Irieda H."/>
            <person name="Narusaka M."/>
            <person name="O'Connell R.J."/>
            <person name="Narusaka Y."/>
            <person name="Takano Y."/>
            <person name="Kubo Y."/>
            <person name="Shirasu K."/>
        </authorList>
    </citation>
    <scope>NUCLEOTIDE SEQUENCE</scope>
    <source>
        <strain evidence="2">Nara gc5</strain>
    </source>
</reference>
<evidence type="ECO:0000313" key="2">
    <source>
        <dbReference type="EMBL" id="ELA32918.1"/>
    </source>
</evidence>
<accession>L2G4I0</accession>
<sequence length="216" mass="25030">MTRKLAAAMKRKPDAQSAAQHASAKRKSAELRMTARLSELSDDVERDAAAIDEDEARRIRREERRAARAAAETGEEVRHRGSRRRSTRESGDEGLASSRHRYRRDEEMKPAWPHSGTSSWVKEHTDAGPPPEDGGQAEAIPMTEDEMRRERRERRRRARYEEGTADEADDRRRKARREERERRYAGGGSEGSDERRRQAMFSDATPRSSWWRKWTG</sequence>
<dbReference type="EMBL" id="KB020676">
    <property type="protein sequence ID" value="ELA32918.1"/>
    <property type="molecule type" value="Genomic_DNA"/>
</dbReference>
<name>L2G4I0_COLFN</name>
<dbReference type="AlphaFoldDB" id="L2G4I0"/>
<feature type="compositionally biased region" description="Basic and acidic residues" evidence="1">
    <location>
        <begin position="55"/>
        <end position="66"/>
    </location>
</feature>